<dbReference type="PANTHER" id="PTHR30411">
    <property type="entry name" value="CYTOPLASMIC PROTEIN"/>
    <property type="match status" value="1"/>
</dbReference>
<dbReference type="RefSeq" id="WP_377122560.1">
    <property type="nucleotide sequence ID" value="NZ_JBHRSD010000011.1"/>
</dbReference>
<comment type="caution">
    <text evidence="2">The sequence shown here is derived from an EMBL/GenBank/DDBJ whole genome shotgun (WGS) entry which is preliminary data.</text>
</comment>
<name>A0ABV7CI37_9GAMM</name>
<keyword evidence="3" id="KW-1185">Reference proteome</keyword>
<dbReference type="SUPFAM" id="SSF55826">
    <property type="entry name" value="YbaK/ProRS associated domain"/>
    <property type="match status" value="1"/>
</dbReference>
<dbReference type="InterPro" id="IPR007214">
    <property type="entry name" value="YbaK/aa-tRNA-synth-assoc-dom"/>
</dbReference>
<evidence type="ECO:0000313" key="3">
    <source>
        <dbReference type="Proteomes" id="UP001595453"/>
    </source>
</evidence>
<gene>
    <name evidence="2" type="ORF">ACFOEE_07105</name>
</gene>
<dbReference type="Proteomes" id="UP001595453">
    <property type="component" value="Unassembled WGS sequence"/>
</dbReference>
<protein>
    <submittedName>
        <fullName evidence="2">YbaK/EbsC family protein</fullName>
    </submittedName>
</protein>
<feature type="domain" description="YbaK/aminoacyl-tRNA synthetase-associated" evidence="1">
    <location>
        <begin position="31"/>
        <end position="149"/>
    </location>
</feature>
<evidence type="ECO:0000313" key="2">
    <source>
        <dbReference type="EMBL" id="MFC3032280.1"/>
    </source>
</evidence>
<dbReference type="Gene3D" id="3.90.960.10">
    <property type="entry name" value="YbaK/aminoacyl-tRNA synthetase-associated domain"/>
    <property type="match status" value="1"/>
</dbReference>
<accession>A0ABV7CI37</accession>
<evidence type="ECO:0000259" key="1">
    <source>
        <dbReference type="Pfam" id="PF04073"/>
    </source>
</evidence>
<dbReference type="CDD" id="cd04333">
    <property type="entry name" value="ProX_deacylase"/>
    <property type="match status" value="1"/>
</dbReference>
<proteinExistence type="predicted"/>
<dbReference type="InterPro" id="IPR036754">
    <property type="entry name" value="YbaK/aa-tRNA-synt-asso_dom_sf"/>
</dbReference>
<dbReference type="EMBL" id="JBHRSD010000011">
    <property type="protein sequence ID" value="MFC3032280.1"/>
    <property type="molecule type" value="Genomic_DNA"/>
</dbReference>
<sequence>MSEPLKASSAKVQAHLAQFDTPFQVQELPASTRSAQEAADTLGCEVAQIAKSLIFRDLVSDEAVLIIASGANQVDLAKVAAQTGLQLGKADAAFVRNKVGYAIGGVPPVAHTSKLRTFLDPSLQAFTVIWAAAGTPNAVFALTAQDLAKITQGQWLDLAK</sequence>
<reference evidence="3" key="1">
    <citation type="journal article" date="2019" name="Int. J. Syst. Evol. Microbiol.">
        <title>The Global Catalogue of Microorganisms (GCM) 10K type strain sequencing project: providing services to taxonomists for standard genome sequencing and annotation.</title>
        <authorList>
            <consortium name="The Broad Institute Genomics Platform"/>
            <consortium name="The Broad Institute Genome Sequencing Center for Infectious Disease"/>
            <person name="Wu L."/>
            <person name="Ma J."/>
        </authorList>
    </citation>
    <scope>NUCLEOTIDE SEQUENCE [LARGE SCALE GENOMIC DNA]</scope>
    <source>
        <strain evidence="3">KCTC 42730</strain>
    </source>
</reference>
<dbReference type="PANTHER" id="PTHR30411:SF1">
    <property type="entry name" value="CYTOPLASMIC PROTEIN"/>
    <property type="match status" value="1"/>
</dbReference>
<dbReference type="Pfam" id="PF04073">
    <property type="entry name" value="tRNA_edit"/>
    <property type="match status" value="1"/>
</dbReference>
<organism evidence="2 3">
    <name type="scientific">Pseudoalteromonas fenneropenaei</name>
    <dbReference type="NCBI Taxonomy" id="1737459"/>
    <lineage>
        <taxon>Bacteria</taxon>
        <taxon>Pseudomonadati</taxon>
        <taxon>Pseudomonadota</taxon>
        <taxon>Gammaproteobacteria</taxon>
        <taxon>Alteromonadales</taxon>
        <taxon>Pseudoalteromonadaceae</taxon>
        <taxon>Pseudoalteromonas</taxon>
    </lineage>
</organism>